<protein>
    <submittedName>
        <fullName evidence="2">Ankyrin</fullName>
    </submittedName>
</protein>
<evidence type="ECO:0000256" key="1">
    <source>
        <dbReference type="PROSITE-ProRule" id="PRU00023"/>
    </source>
</evidence>
<dbReference type="AlphaFoldDB" id="A0A9N7BIU4"/>
<dbReference type="SUPFAM" id="SSF48403">
    <property type="entry name" value="Ankyrin repeat"/>
    <property type="match status" value="1"/>
</dbReference>
<name>A0A9N7BIU4_RICCR</name>
<dbReference type="Pfam" id="PF00023">
    <property type="entry name" value="Ank"/>
    <property type="match status" value="1"/>
</dbReference>
<sequence length="52" mass="6008">MKNTHTKSDVNFYDKSGKTPLDWYSDYNATKIVETLIKNGGNVNLQCTQDYF</sequence>
<reference evidence="2 3" key="1">
    <citation type="journal article" date="2016" name="Genome Announc.">
        <title>Genome Sequence of the Tick-Borne Pathogen Rickettsia raoultii.</title>
        <authorList>
            <person name="El Karkouri K."/>
            <person name="Mediannikov O."/>
            <person name="Robert C."/>
            <person name="Raoult D."/>
            <person name="Fournier P.E."/>
        </authorList>
    </citation>
    <scope>NUCLEOTIDE SEQUENCE [LARGE SCALE GENOMIC DNA]</scope>
    <source>
        <strain evidence="2 3">Khabarovsk</strain>
    </source>
</reference>
<dbReference type="Gene3D" id="1.25.40.20">
    <property type="entry name" value="Ankyrin repeat-containing domain"/>
    <property type="match status" value="1"/>
</dbReference>
<proteinExistence type="predicted"/>
<feature type="repeat" description="ANK" evidence="1">
    <location>
        <begin position="16"/>
        <end position="48"/>
    </location>
</feature>
<dbReference type="PROSITE" id="PS50088">
    <property type="entry name" value="ANK_REPEAT"/>
    <property type="match status" value="1"/>
</dbReference>
<evidence type="ECO:0000313" key="3">
    <source>
        <dbReference type="Proteomes" id="UP000077462"/>
    </source>
</evidence>
<dbReference type="SMART" id="SM00248">
    <property type="entry name" value="ANK"/>
    <property type="match status" value="1"/>
</dbReference>
<dbReference type="EMBL" id="CP010969">
    <property type="protein sequence ID" value="AJQ52375.1"/>
    <property type="molecule type" value="Genomic_DNA"/>
</dbReference>
<accession>A0A9N7BIU4</accession>
<evidence type="ECO:0000313" key="2">
    <source>
        <dbReference type="EMBL" id="AJQ52375.1"/>
    </source>
</evidence>
<dbReference type="Proteomes" id="UP000077462">
    <property type="component" value="Chromosome"/>
</dbReference>
<dbReference type="InterPro" id="IPR002110">
    <property type="entry name" value="Ankyrin_rpt"/>
</dbReference>
<organism evidence="2 3">
    <name type="scientific">Rickettsia conorii subsp. raoultii</name>
    <dbReference type="NCBI Taxonomy" id="369822"/>
    <lineage>
        <taxon>Bacteria</taxon>
        <taxon>Pseudomonadati</taxon>
        <taxon>Pseudomonadota</taxon>
        <taxon>Alphaproteobacteria</taxon>
        <taxon>Rickettsiales</taxon>
        <taxon>Rickettsiaceae</taxon>
        <taxon>Rickettsieae</taxon>
        <taxon>Rickettsia</taxon>
        <taxon>spotted fever group</taxon>
    </lineage>
</organism>
<keyword evidence="1" id="KW-0040">ANK repeat</keyword>
<gene>
    <name evidence="2" type="ORF">UQ52_03310</name>
</gene>
<dbReference type="InterPro" id="IPR036770">
    <property type="entry name" value="Ankyrin_rpt-contain_sf"/>
</dbReference>